<keyword evidence="1" id="KW-0472">Membrane</keyword>
<feature type="transmembrane region" description="Helical" evidence="1">
    <location>
        <begin position="72"/>
        <end position="97"/>
    </location>
</feature>
<name>A0A5C5YRN2_9BACT</name>
<evidence type="ECO:0000313" key="3">
    <source>
        <dbReference type="Proteomes" id="UP000318478"/>
    </source>
</evidence>
<gene>
    <name evidence="2" type="ORF">Pla123a_22160</name>
</gene>
<comment type="caution">
    <text evidence="2">The sequence shown here is derived from an EMBL/GenBank/DDBJ whole genome shotgun (WGS) entry which is preliminary data.</text>
</comment>
<sequence>MAQPDPNPYESPQAELSRAQRVARRVSLWIALPVTAVAMVVTFCVSCFPTAVYVWDREWFGVGYGPAEPFSLIAVVVGVFPWAVGGAAAAFVGWVLWKLMRGPKRAPRSTSESGTNV</sequence>
<accession>A0A5C5YRN2</accession>
<feature type="transmembrane region" description="Helical" evidence="1">
    <location>
        <begin position="26"/>
        <end position="52"/>
    </location>
</feature>
<dbReference type="AlphaFoldDB" id="A0A5C5YRN2"/>
<reference evidence="2 3" key="1">
    <citation type="submission" date="2019-02" db="EMBL/GenBank/DDBJ databases">
        <title>Deep-cultivation of Planctomycetes and their phenomic and genomic characterization uncovers novel biology.</title>
        <authorList>
            <person name="Wiegand S."/>
            <person name="Jogler M."/>
            <person name="Boedeker C."/>
            <person name="Pinto D."/>
            <person name="Vollmers J."/>
            <person name="Rivas-Marin E."/>
            <person name="Kohn T."/>
            <person name="Peeters S.H."/>
            <person name="Heuer A."/>
            <person name="Rast P."/>
            <person name="Oberbeckmann S."/>
            <person name="Bunk B."/>
            <person name="Jeske O."/>
            <person name="Meyerdierks A."/>
            <person name="Storesund J.E."/>
            <person name="Kallscheuer N."/>
            <person name="Luecker S."/>
            <person name="Lage O.M."/>
            <person name="Pohl T."/>
            <person name="Merkel B.J."/>
            <person name="Hornburger P."/>
            <person name="Mueller R.-W."/>
            <person name="Bruemmer F."/>
            <person name="Labrenz M."/>
            <person name="Spormann A.M."/>
            <person name="Op Den Camp H."/>
            <person name="Overmann J."/>
            <person name="Amann R."/>
            <person name="Jetten M.S.M."/>
            <person name="Mascher T."/>
            <person name="Medema M.H."/>
            <person name="Devos D.P."/>
            <person name="Kaster A.-K."/>
            <person name="Ovreas L."/>
            <person name="Rohde M."/>
            <person name="Galperin M.Y."/>
            <person name="Jogler C."/>
        </authorList>
    </citation>
    <scope>NUCLEOTIDE SEQUENCE [LARGE SCALE GENOMIC DNA]</scope>
    <source>
        <strain evidence="2 3">Pla123a</strain>
    </source>
</reference>
<evidence type="ECO:0000313" key="2">
    <source>
        <dbReference type="EMBL" id="TWT77555.1"/>
    </source>
</evidence>
<protein>
    <submittedName>
        <fullName evidence="2">Uncharacterized protein</fullName>
    </submittedName>
</protein>
<organism evidence="2 3">
    <name type="scientific">Posidoniimonas polymericola</name>
    <dbReference type="NCBI Taxonomy" id="2528002"/>
    <lineage>
        <taxon>Bacteria</taxon>
        <taxon>Pseudomonadati</taxon>
        <taxon>Planctomycetota</taxon>
        <taxon>Planctomycetia</taxon>
        <taxon>Pirellulales</taxon>
        <taxon>Lacipirellulaceae</taxon>
        <taxon>Posidoniimonas</taxon>
    </lineage>
</organism>
<keyword evidence="3" id="KW-1185">Reference proteome</keyword>
<evidence type="ECO:0000256" key="1">
    <source>
        <dbReference type="SAM" id="Phobius"/>
    </source>
</evidence>
<dbReference type="EMBL" id="SJPO01000004">
    <property type="protein sequence ID" value="TWT77555.1"/>
    <property type="molecule type" value="Genomic_DNA"/>
</dbReference>
<dbReference type="RefSeq" id="WP_146586785.1">
    <property type="nucleotide sequence ID" value="NZ_SJPO01000004.1"/>
</dbReference>
<dbReference type="Proteomes" id="UP000318478">
    <property type="component" value="Unassembled WGS sequence"/>
</dbReference>
<keyword evidence="1" id="KW-0812">Transmembrane</keyword>
<proteinExistence type="predicted"/>
<keyword evidence="1" id="KW-1133">Transmembrane helix</keyword>